<sequence>MPRAGARGGSSSWLILSACLFRQVHRLDAVAWRDEISARMPEKKSRALHFVELNHSQRVVAAQIISTKPLRAMSVIAAKRPIPQGIYANKNQFYFYMTRYLIERLSWLCRDLRPRVPEGDGRVAITFSRRGGMSYETFREYLRRLKALNDPEIKIHWPVIDIDGVDAQDHSRSASLQLVDAIASSFACAVAPNPYGNCELRYAEILKPITYQRKGNYLSYGVKVVPKPEECGLTDEQNRLIDLFK</sequence>
<organism evidence="1 2">
    <name type="scientific">Blastochloris sulfoviridis</name>
    <dbReference type="NCBI Taxonomy" id="50712"/>
    <lineage>
        <taxon>Bacteria</taxon>
        <taxon>Pseudomonadati</taxon>
        <taxon>Pseudomonadota</taxon>
        <taxon>Alphaproteobacteria</taxon>
        <taxon>Hyphomicrobiales</taxon>
        <taxon>Blastochloridaceae</taxon>
        <taxon>Blastochloris</taxon>
    </lineage>
</organism>
<gene>
    <name evidence="1" type="ORF">F1193_13085</name>
</gene>
<dbReference type="PROSITE" id="PS51257">
    <property type="entry name" value="PROKAR_LIPOPROTEIN"/>
    <property type="match status" value="1"/>
</dbReference>
<dbReference type="OrthoDB" id="9792394at2"/>
<name>A0A5M6HSR8_9HYPH</name>
<keyword evidence="2" id="KW-1185">Reference proteome</keyword>
<protein>
    <submittedName>
        <fullName evidence="1">DUF3800 domain-containing protein</fullName>
    </submittedName>
</protein>
<comment type="caution">
    <text evidence="1">The sequence shown here is derived from an EMBL/GenBank/DDBJ whole genome shotgun (WGS) entry which is preliminary data.</text>
</comment>
<proteinExistence type="predicted"/>
<reference evidence="1 2" key="1">
    <citation type="submission" date="2019-09" db="EMBL/GenBank/DDBJ databases">
        <title>Draft Whole-Genome sequence of Blastochloris sulfoviridis DSM 729.</title>
        <authorList>
            <person name="Meyer T.E."/>
            <person name="Kyndt J.A."/>
        </authorList>
    </citation>
    <scope>NUCLEOTIDE SEQUENCE [LARGE SCALE GENOMIC DNA]</scope>
    <source>
        <strain evidence="1 2">DSM 729</strain>
    </source>
</reference>
<dbReference type="AlphaFoldDB" id="A0A5M6HSR8"/>
<dbReference type="EMBL" id="VWPL01000026">
    <property type="protein sequence ID" value="KAA5598962.1"/>
    <property type="molecule type" value="Genomic_DNA"/>
</dbReference>
<evidence type="ECO:0000313" key="2">
    <source>
        <dbReference type="Proteomes" id="UP000323886"/>
    </source>
</evidence>
<dbReference type="Proteomes" id="UP000323886">
    <property type="component" value="Unassembled WGS sequence"/>
</dbReference>
<accession>A0A5M6HSR8</accession>
<evidence type="ECO:0000313" key="1">
    <source>
        <dbReference type="EMBL" id="KAA5598962.1"/>
    </source>
</evidence>